<evidence type="ECO:0000259" key="7">
    <source>
        <dbReference type="Pfam" id="PF19358"/>
    </source>
</evidence>
<feature type="transmembrane region" description="Helical" evidence="5">
    <location>
        <begin position="127"/>
        <end position="149"/>
    </location>
</feature>
<evidence type="ECO:0000256" key="4">
    <source>
        <dbReference type="ARBA" id="ARBA00023136"/>
    </source>
</evidence>
<feature type="transmembrane region" description="Helical" evidence="5">
    <location>
        <begin position="76"/>
        <end position="94"/>
    </location>
</feature>
<keyword evidence="4 5" id="KW-0472">Membrane</keyword>
<feature type="domain" description="O-antigen ligase-related" evidence="6">
    <location>
        <begin position="200"/>
        <end position="337"/>
    </location>
</feature>
<dbReference type="GO" id="GO:0016020">
    <property type="term" value="C:membrane"/>
    <property type="evidence" value="ECO:0007669"/>
    <property type="project" value="UniProtKB-SubCell"/>
</dbReference>
<name>A0A4R6E7C5_9RHOO</name>
<reference evidence="8 9" key="1">
    <citation type="submission" date="2019-03" db="EMBL/GenBank/DDBJ databases">
        <title>Genomic Encyclopedia of Type Strains, Phase IV (KMG-IV): sequencing the most valuable type-strain genomes for metagenomic binning, comparative biology and taxonomic classification.</title>
        <authorList>
            <person name="Goeker M."/>
        </authorList>
    </citation>
    <scope>NUCLEOTIDE SEQUENCE [LARGE SCALE GENOMIC DNA]</scope>
    <source>
        <strain evidence="8 9">DSM 12121</strain>
    </source>
</reference>
<proteinExistence type="predicted"/>
<feature type="transmembrane region" description="Helical" evidence="5">
    <location>
        <begin position="362"/>
        <end position="385"/>
    </location>
</feature>
<dbReference type="InterPro" id="IPR007016">
    <property type="entry name" value="O-antigen_ligase-rel_domated"/>
</dbReference>
<keyword evidence="2 5" id="KW-0812">Transmembrane</keyword>
<evidence type="ECO:0000256" key="3">
    <source>
        <dbReference type="ARBA" id="ARBA00022989"/>
    </source>
</evidence>
<dbReference type="PANTHER" id="PTHR37422">
    <property type="entry name" value="TEICHURONIC ACID BIOSYNTHESIS PROTEIN TUAE"/>
    <property type="match status" value="1"/>
</dbReference>
<accession>A0A4R6E7C5</accession>
<evidence type="ECO:0000256" key="5">
    <source>
        <dbReference type="SAM" id="Phobius"/>
    </source>
</evidence>
<dbReference type="PANTHER" id="PTHR37422:SF13">
    <property type="entry name" value="LIPOPOLYSACCHARIDE BIOSYNTHESIS PROTEIN PA4999-RELATED"/>
    <property type="match status" value="1"/>
</dbReference>
<dbReference type="Pfam" id="PF04932">
    <property type="entry name" value="Wzy_C"/>
    <property type="match status" value="1"/>
</dbReference>
<dbReference type="Pfam" id="PF19358">
    <property type="entry name" value="DUF5935"/>
    <property type="match status" value="1"/>
</dbReference>
<feature type="transmembrane region" description="Helical" evidence="5">
    <location>
        <begin position="43"/>
        <end position="64"/>
    </location>
</feature>
<dbReference type="AlphaFoldDB" id="A0A4R6E7C5"/>
<organism evidence="8 9">
    <name type="scientific">Azoarcus indigens</name>
    <dbReference type="NCBI Taxonomy" id="29545"/>
    <lineage>
        <taxon>Bacteria</taxon>
        <taxon>Pseudomonadati</taxon>
        <taxon>Pseudomonadota</taxon>
        <taxon>Betaproteobacteria</taxon>
        <taxon>Rhodocyclales</taxon>
        <taxon>Zoogloeaceae</taxon>
        <taxon>Azoarcus</taxon>
    </lineage>
</organism>
<feature type="domain" description="DUF5935" evidence="7">
    <location>
        <begin position="1"/>
        <end position="186"/>
    </location>
</feature>
<evidence type="ECO:0000256" key="2">
    <source>
        <dbReference type="ARBA" id="ARBA00022692"/>
    </source>
</evidence>
<dbReference type="Proteomes" id="UP000295129">
    <property type="component" value="Unassembled WGS sequence"/>
</dbReference>
<dbReference type="GO" id="GO:0016874">
    <property type="term" value="F:ligase activity"/>
    <property type="evidence" value="ECO:0007669"/>
    <property type="project" value="UniProtKB-KW"/>
</dbReference>
<protein>
    <submittedName>
        <fullName evidence="8">Putative O-glycosylation ligase (Exosortase A-associated)</fullName>
    </submittedName>
</protein>
<feature type="transmembrane region" description="Helical" evidence="5">
    <location>
        <begin position="279"/>
        <end position="300"/>
    </location>
</feature>
<evidence type="ECO:0000256" key="1">
    <source>
        <dbReference type="ARBA" id="ARBA00004141"/>
    </source>
</evidence>
<dbReference type="NCBIfam" id="TIGR03097">
    <property type="entry name" value="PEP_O_lig_1"/>
    <property type="match status" value="1"/>
</dbReference>
<keyword evidence="8" id="KW-0436">Ligase</keyword>
<gene>
    <name evidence="8" type="ORF">C7389_104175</name>
</gene>
<dbReference type="InterPro" id="IPR017528">
    <property type="entry name" value="CHP03097O-antigen_lig-rel"/>
</dbReference>
<feature type="transmembrane region" description="Helical" evidence="5">
    <location>
        <begin position="320"/>
        <end position="341"/>
    </location>
</feature>
<dbReference type="OrthoDB" id="9772644at2"/>
<keyword evidence="9" id="KW-1185">Reference proteome</keyword>
<dbReference type="EMBL" id="SNVV01000004">
    <property type="protein sequence ID" value="TDN53821.1"/>
    <property type="molecule type" value="Genomic_DNA"/>
</dbReference>
<evidence type="ECO:0000259" key="6">
    <source>
        <dbReference type="Pfam" id="PF04932"/>
    </source>
</evidence>
<dbReference type="InterPro" id="IPR051533">
    <property type="entry name" value="WaaL-like"/>
</dbReference>
<evidence type="ECO:0000313" key="8">
    <source>
        <dbReference type="EMBL" id="TDN53821.1"/>
    </source>
</evidence>
<comment type="subcellular location">
    <subcellularLocation>
        <location evidence="1">Membrane</location>
        <topology evidence="1">Multi-pass membrane protein</topology>
    </subcellularLocation>
</comment>
<dbReference type="InterPro" id="IPR045979">
    <property type="entry name" value="DUF5935"/>
</dbReference>
<feature type="transmembrane region" description="Helical" evidence="5">
    <location>
        <begin position="169"/>
        <end position="185"/>
    </location>
</feature>
<keyword evidence="3 5" id="KW-1133">Transmembrane helix</keyword>
<evidence type="ECO:0000313" key="9">
    <source>
        <dbReference type="Proteomes" id="UP000295129"/>
    </source>
</evidence>
<sequence>MRDILLMLIVVPGSVIALRHPYVGILLWTWVSIMNPHRLAYGFAREMPIAMLIGACTLVGLMMTREKRQPFINTPPRVMLLLMLWMLLTTLFAFDPAGSSIQLEKVMKIDIMVLVALMLVRTKREMILFCWVFVLSLAFYGIKGGIFTIATGGSFRVWGPYGSYIWDNNHLAVALIMSIPLLRFLQTTLEGKWPRRAMTLAMVLCAASAIGSHSRGALLAITAMALLLWWRGKNKAATGIVLIMVAAGVLMMMPEEWWARMHTMQTYEQDQSAMGRINAWWMAFNLAKDNFFGAGFRAYTPLTFGLYAPDPEHLVAAHSIYFSMLAEHGFPGLFIYVSLWLATLHSARWLRKNAAGHPEAAWCVQLGAMAEVSIIGFLVGGTFLSLSYFDFPYNLMALVAAARYWVATKAWEREPPPPKMRTLFGVKLFFGDRLPRPGDPRSAPQQA</sequence>
<feature type="transmembrane region" description="Helical" evidence="5">
    <location>
        <begin position="197"/>
        <end position="230"/>
    </location>
</feature>
<dbReference type="RefSeq" id="WP_133589650.1">
    <property type="nucleotide sequence ID" value="NZ_SNVV01000004.1"/>
</dbReference>
<feature type="transmembrane region" description="Helical" evidence="5">
    <location>
        <begin position="236"/>
        <end position="258"/>
    </location>
</feature>
<comment type="caution">
    <text evidence="8">The sequence shown here is derived from an EMBL/GenBank/DDBJ whole genome shotgun (WGS) entry which is preliminary data.</text>
</comment>